<organism evidence="3">
    <name type="scientific">Rhodotorula toruloides</name>
    <name type="common">Yeast</name>
    <name type="synonym">Rhodosporidium toruloides</name>
    <dbReference type="NCBI Taxonomy" id="5286"/>
    <lineage>
        <taxon>Eukaryota</taxon>
        <taxon>Fungi</taxon>
        <taxon>Dikarya</taxon>
        <taxon>Basidiomycota</taxon>
        <taxon>Pucciniomycotina</taxon>
        <taxon>Microbotryomycetes</taxon>
        <taxon>Sporidiobolales</taxon>
        <taxon>Sporidiobolaceae</taxon>
        <taxon>Rhodotorula</taxon>
    </lineage>
</organism>
<dbReference type="InterPro" id="IPR011583">
    <property type="entry name" value="Chitinase_II/V-like_cat"/>
</dbReference>
<dbReference type="AlphaFoldDB" id="A0A061B0F2"/>
<dbReference type="PROSITE" id="PS51910">
    <property type="entry name" value="GH18_2"/>
    <property type="match status" value="1"/>
</dbReference>
<evidence type="ECO:0000256" key="1">
    <source>
        <dbReference type="SAM" id="SignalP"/>
    </source>
</evidence>
<dbReference type="InterPro" id="IPR001223">
    <property type="entry name" value="Glyco_hydro18_cat"/>
</dbReference>
<dbReference type="EMBL" id="LK052943">
    <property type="protein sequence ID" value="CDR43393.1"/>
    <property type="molecule type" value="Genomic_DNA"/>
</dbReference>
<evidence type="ECO:0000313" key="3">
    <source>
        <dbReference type="EMBL" id="CDR43393.1"/>
    </source>
</evidence>
<dbReference type="Gene3D" id="3.20.20.80">
    <property type="entry name" value="Glycosidases"/>
    <property type="match status" value="1"/>
</dbReference>
<dbReference type="Pfam" id="PF00704">
    <property type="entry name" value="Glyco_hydro_18"/>
    <property type="match status" value="1"/>
</dbReference>
<protein>
    <submittedName>
        <fullName evidence="3">RHTO0S08e01332g1_1</fullName>
    </submittedName>
</protein>
<dbReference type="SUPFAM" id="SSF51445">
    <property type="entry name" value="(Trans)glycosidases"/>
    <property type="match status" value="1"/>
</dbReference>
<dbReference type="PANTHER" id="PTHR11177">
    <property type="entry name" value="CHITINASE"/>
    <property type="match status" value="1"/>
</dbReference>
<keyword evidence="1" id="KW-0732">Signal</keyword>
<dbReference type="GO" id="GO:0008061">
    <property type="term" value="F:chitin binding"/>
    <property type="evidence" value="ECO:0007669"/>
    <property type="project" value="InterPro"/>
</dbReference>
<gene>
    <name evidence="3" type="ORF">RHTO0S_08e01332g</name>
</gene>
<accession>A0A061B0F2</accession>
<sequence>MRFAQALGAAALASLASLATASSPILAQYWPAYNSEQQSVSQIPWTYSSKNGIAYYFVTITTKDGFEVPADQPKTDINKFVSAAKANGVRPVFSVGGWDGSIHFSDLVKTASKQATFAKQIKSFMDKYGFVGVDLDWEYPNGVGIGCNAVSGDDSAHLLAFLKVLRSQIGSSKLITAAVSTDGFLGANGKALSDFKPYGQYLDYINLMTYDIAGSWSSTTGPDSPLRKCSSDSSVQTAIKLWTSRGFPASKILLGVPAYAISFTTKSSSLSTTKINNKWSSKAYQPWTGVVPMGAPGDSNAPTTDVCGTKTAAYSGQWQFKDLVANGLVSSDGMHGKNGYKRYFDQCSQAPFLFNPSKKHYISYEDSRSVAVKTAYAKQQGLGGVFVFDSAGFTNEVYSSLRSSLYSRKSRRHELPALHA</sequence>
<dbReference type="Gene3D" id="3.10.50.10">
    <property type="match status" value="1"/>
</dbReference>
<feature type="signal peptide" evidence="1">
    <location>
        <begin position="1"/>
        <end position="21"/>
    </location>
</feature>
<dbReference type="InterPro" id="IPR029070">
    <property type="entry name" value="Chitinase_insertion_sf"/>
</dbReference>
<dbReference type="OrthoDB" id="73875at2759"/>
<feature type="domain" description="GH18" evidence="2">
    <location>
        <begin position="24"/>
        <end position="404"/>
    </location>
</feature>
<name>A0A061B0F2_RHOTO</name>
<dbReference type="SMART" id="SM00636">
    <property type="entry name" value="Glyco_18"/>
    <property type="match status" value="1"/>
</dbReference>
<evidence type="ECO:0000259" key="2">
    <source>
        <dbReference type="PROSITE" id="PS51910"/>
    </source>
</evidence>
<dbReference type="GO" id="GO:0005576">
    <property type="term" value="C:extracellular region"/>
    <property type="evidence" value="ECO:0007669"/>
    <property type="project" value="TreeGrafter"/>
</dbReference>
<reference evidence="3" key="1">
    <citation type="journal article" date="2014" name="Genome Announc.">
        <title>Draft genome sequence of Rhodosporidium toruloides CECT1137, an oleaginous yeast of biotechnological interest.</title>
        <authorList>
            <person name="Morin N."/>
            <person name="Calcas X."/>
            <person name="Devillers H."/>
            <person name="Durrens P."/>
            <person name="Sherman D.J."/>
            <person name="Nicaud J.-M."/>
            <person name="Neuveglise C."/>
        </authorList>
    </citation>
    <scope>NUCLEOTIDE SEQUENCE</scope>
    <source>
        <strain evidence="3">CECT1137</strain>
    </source>
</reference>
<proteinExistence type="predicted"/>
<dbReference type="InterPro" id="IPR050314">
    <property type="entry name" value="Glycosyl_Hydrlase_18"/>
</dbReference>
<dbReference type="PANTHER" id="PTHR11177:SF317">
    <property type="entry name" value="CHITINASE 12-RELATED"/>
    <property type="match status" value="1"/>
</dbReference>
<dbReference type="InterPro" id="IPR017853">
    <property type="entry name" value="GH"/>
</dbReference>
<feature type="chain" id="PRO_5001593875" evidence="1">
    <location>
        <begin position="22"/>
        <end position="420"/>
    </location>
</feature>
<dbReference type="SUPFAM" id="SSF54556">
    <property type="entry name" value="Chitinase insertion domain"/>
    <property type="match status" value="1"/>
</dbReference>
<dbReference type="GO" id="GO:0006032">
    <property type="term" value="P:chitin catabolic process"/>
    <property type="evidence" value="ECO:0007669"/>
    <property type="project" value="TreeGrafter"/>
</dbReference>
<dbReference type="GO" id="GO:0004568">
    <property type="term" value="F:chitinase activity"/>
    <property type="evidence" value="ECO:0007669"/>
    <property type="project" value="TreeGrafter"/>
</dbReference>
<dbReference type="GO" id="GO:0005975">
    <property type="term" value="P:carbohydrate metabolic process"/>
    <property type="evidence" value="ECO:0007669"/>
    <property type="project" value="InterPro"/>
</dbReference>